<name>A0ABV2WA93_9ACTN</name>
<accession>A0ABV2WA93</accession>
<gene>
    <name evidence="2" type="ORF">ABZ508_23350</name>
</gene>
<keyword evidence="1" id="KW-0732">Signal</keyword>
<dbReference type="RefSeq" id="WP_344427376.1">
    <property type="nucleotide sequence ID" value="NZ_BAAASF010000008.1"/>
</dbReference>
<proteinExistence type="predicted"/>
<comment type="caution">
    <text evidence="2">The sequence shown here is derived from an EMBL/GenBank/DDBJ whole genome shotgun (WGS) entry which is preliminary data.</text>
</comment>
<evidence type="ECO:0000256" key="1">
    <source>
        <dbReference type="SAM" id="SignalP"/>
    </source>
</evidence>
<organism evidence="2 3">
    <name type="scientific">Streptomyces lavendulocolor</name>
    <dbReference type="NCBI Taxonomy" id="67316"/>
    <lineage>
        <taxon>Bacteria</taxon>
        <taxon>Bacillati</taxon>
        <taxon>Actinomycetota</taxon>
        <taxon>Actinomycetes</taxon>
        <taxon>Kitasatosporales</taxon>
        <taxon>Streptomycetaceae</taxon>
        <taxon>Streptomyces</taxon>
    </lineage>
</organism>
<dbReference type="Proteomes" id="UP001550378">
    <property type="component" value="Unassembled WGS sequence"/>
</dbReference>
<evidence type="ECO:0000313" key="2">
    <source>
        <dbReference type="EMBL" id="MEU0710298.1"/>
    </source>
</evidence>
<feature type="signal peptide" evidence="1">
    <location>
        <begin position="1"/>
        <end position="35"/>
    </location>
</feature>
<feature type="chain" id="PRO_5046318398" evidence="1">
    <location>
        <begin position="36"/>
        <end position="182"/>
    </location>
</feature>
<sequence>MKISSSTLKRLAVPALVVGLALPLAGATPATSAEAGATVTRYSGTVTLNARTGVENRVTFSANAARELVVRDTSGLKIGPGCRRAGTDGTTAVCGSLAAVTRVRAMVRDADDVVRVNVAEASTIDAGNGRDLVQTGAANDTINVRDGQGGDRVETCGGGTHDTFFADVADVVPMTCENRFFE</sequence>
<protein>
    <submittedName>
        <fullName evidence="2">Uncharacterized protein</fullName>
    </submittedName>
</protein>
<dbReference type="EMBL" id="JBEXZR010000023">
    <property type="protein sequence ID" value="MEU0710298.1"/>
    <property type="molecule type" value="Genomic_DNA"/>
</dbReference>
<dbReference type="GeneID" id="300122695"/>
<evidence type="ECO:0000313" key="3">
    <source>
        <dbReference type="Proteomes" id="UP001550378"/>
    </source>
</evidence>
<keyword evidence="3" id="KW-1185">Reference proteome</keyword>
<reference evidence="2 3" key="1">
    <citation type="submission" date="2024-06" db="EMBL/GenBank/DDBJ databases">
        <title>The Natural Products Discovery Center: Release of the First 8490 Sequenced Strains for Exploring Actinobacteria Biosynthetic Diversity.</title>
        <authorList>
            <person name="Kalkreuter E."/>
            <person name="Kautsar S.A."/>
            <person name="Yang D."/>
            <person name="Bader C.D."/>
            <person name="Teijaro C.N."/>
            <person name="Fluegel L."/>
            <person name="Davis C.M."/>
            <person name="Simpson J.R."/>
            <person name="Lauterbach L."/>
            <person name="Steele A.D."/>
            <person name="Gui C."/>
            <person name="Meng S."/>
            <person name="Li G."/>
            <person name="Viehrig K."/>
            <person name="Ye F."/>
            <person name="Su P."/>
            <person name="Kiefer A.F."/>
            <person name="Nichols A."/>
            <person name="Cepeda A.J."/>
            <person name="Yan W."/>
            <person name="Fan B."/>
            <person name="Jiang Y."/>
            <person name="Adhikari A."/>
            <person name="Zheng C.-J."/>
            <person name="Schuster L."/>
            <person name="Cowan T.M."/>
            <person name="Smanski M.J."/>
            <person name="Chevrette M.G."/>
            <person name="De Carvalho L.P.S."/>
            <person name="Shen B."/>
        </authorList>
    </citation>
    <scope>NUCLEOTIDE SEQUENCE [LARGE SCALE GENOMIC DNA]</scope>
    <source>
        <strain evidence="2 3">NPDC006337</strain>
    </source>
</reference>